<dbReference type="Pfam" id="PF02909">
    <property type="entry name" value="TetR_C_1"/>
    <property type="match status" value="1"/>
</dbReference>
<dbReference type="KEGG" id="sgrg:L0C25_11835"/>
<dbReference type="AlphaFoldDB" id="A0AA46YPL0"/>
<dbReference type="Gene3D" id="1.10.357.10">
    <property type="entry name" value="Tetracycline Repressor, domain 2"/>
    <property type="match status" value="1"/>
</dbReference>
<reference evidence="6" key="1">
    <citation type="submission" date="2022-01" db="EMBL/GenBank/DDBJ databases">
        <title>Nocardioidaceae gen. sp. A5X3R13.</title>
        <authorList>
            <person name="Lopez Marin M.A."/>
            <person name="Uhlik O."/>
        </authorList>
    </citation>
    <scope>NUCLEOTIDE SEQUENCE</scope>
    <source>
        <strain evidence="6">A5X3R13</strain>
    </source>
</reference>
<gene>
    <name evidence="6" type="ORF">L0C25_11835</name>
</gene>
<evidence type="ECO:0000256" key="3">
    <source>
        <dbReference type="ARBA" id="ARBA00023163"/>
    </source>
</evidence>
<accession>A0AA46YPL0</accession>
<dbReference type="Proteomes" id="UP001164390">
    <property type="component" value="Chromosome"/>
</dbReference>
<keyword evidence="7" id="KW-1185">Reference proteome</keyword>
<evidence type="ECO:0000256" key="1">
    <source>
        <dbReference type="ARBA" id="ARBA00023015"/>
    </source>
</evidence>
<protein>
    <submittedName>
        <fullName evidence="6">TetR/AcrR family transcriptional regulator</fullName>
    </submittedName>
</protein>
<keyword evidence="3" id="KW-0804">Transcription</keyword>
<name>A0AA46YPL0_9ACTN</name>
<dbReference type="GO" id="GO:0000976">
    <property type="term" value="F:transcription cis-regulatory region binding"/>
    <property type="evidence" value="ECO:0007669"/>
    <property type="project" value="TreeGrafter"/>
</dbReference>
<feature type="DNA-binding region" description="H-T-H motif" evidence="4">
    <location>
        <begin position="53"/>
        <end position="72"/>
    </location>
</feature>
<keyword evidence="1" id="KW-0805">Transcription regulation</keyword>
<dbReference type="Pfam" id="PF00440">
    <property type="entry name" value="TetR_N"/>
    <property type="match status" value="1"/>
</dbReference>
<dbReference type="InterPro" id="IPR004111">
    <property type="entry name" value="Repressor_TetR_C"/>
</dbReference>
<dbReference type="SUPFAM" id="SSF48498">
    <property type="entry name" value="Tetracyclin repressor-like, C-terminal domain"/>
    <property type="match status" value="1"/>
</dbReference>
<dbReference type="RefSeq" id="WP_271636697.1">
    <property type="nucleotide sequence ID" value="NZ_CP094970.1"/>
</dbReference>
<evidence type="ECO:0000313" key="7">
    <source>
        <dbReference type="Proteomes" id="UP001164390"/>
    </source>
</evidence>
<feature type="domain" description="HTH tetR-type" evidence="5">
    <location>
        <begin position="30"/>
        <end position="90"/>
    </location>
</feature>
<dbReference type="PROSITE" id="PS50977">
    <property type="entry name" value="HTH_TETR_2"/>
    <property type="match status" value="1"/>
</dbReference>
<dbReference type="InterPro" id="IPR050109">
    <property type="entry name" value="HTH-type_TetR-like_transc_reg"/>
</dbReference>
<dbReference type="SUPFAM" id="SSF46689">
    <property type="entry name" value="Homeodomain-like"/>
    <property type="match status" value="1"/>
</dbReference>
<dbReference type="InterPro" id="IPR009057">
    <property type="entry name" value="Homeodomain-like_sf"/>
</dbReference>
<dbReference type="PANTHER" id="PTHR30055:SF151">
    <property type="entry name" value="TRANSCRIPTIONAL REGULATORY PROTEIN"/>
    <property type="match status" value="1"/>
</dbReference>
<evidence type="ECO:0000313" key="6">
    <source>
        <dbReference type="EMBL" id="UYM07723.1"/>
    </source>
</evidence>
<dbReference type="GO" id="GO:0045892">
    <property type="term" value="P:negative regulation of DNA-templated transcription"/>
    <property type="evidence" value="ECO:0007669"/>
    <property type="project" value="InterPro"/>
</dbReference>
<dbReference type="EMBL" id="CP094970">
    <property type="protein sequence ID" value="UYM07723.1"/>
    <property type="molecule type" value="Genomic_DNA"/>
</dbReference>
<dbReference type="PANTHER" id="PTHR30055">
    <property type="entry name" value="HTH-TYPE TRANSCRIPTIONAL REGULATOR RUTR"/>
    <property type="match status" value="1"/>
</dbReference>
<dbReference type="GO" id="GO:0003700">
    <property type="term" value="F:DNA-binding transcription factor activity"/>
    <property type="evidence" value="ECO:0007669"/>
    <property type="project" value="TreeGrafter"/>
</dbReference>
<dbReference type="InterPro" id="IPR001647">
    <property type="entry name" value="HTH_TetR"/>
</dbReference>
<keyword evidence="2 4" id="KW-0238">DNA-binding</keyword>
<proteinExistence type="predicted"/>
<dbReference type="InterPro" id="IPR036271">
    <property type="entry name" value="Tet_transcr_reg_TetR-rel_C_sf"/>
</dbReference>
<sequence>MESDGQTALPPGLDLLWGRRERGRKGPKPGLTLEAIVEQAIAIADAEGLSAVSMARVAKDLGFTTMSLYRYVDNKDELLQLMWNASSSGAPEIEGDDWRSKLRSWAIGQWTMLEARRWILELPIVTPPAGPQALAWIEQAMAALDGTGLSDAESMGVVGLLSSYTLGEGRMAYDAAVAAERGGQSYDYAAVLRAVAEEHTYPSIHRVAWSGEIDDPEGSGEEESYLFGLEVILDGIAARIERAERSS</sequence>
<evidence type="ECO:0000256" key="2">
    <source>
        <dbReference type="ARBA" id="ARBA00023125"/>
    </source>
</evidence>
<evidence type="ECO:0000259" key="5">
    <source>
        <dbReference type="PROSITE" id="PS50977"/>
    </source>
</evidence>
<evidence type="ECO:0000256" key="4">
    <source>
        <dbReference type="PROSITE-ProRule" id="PRU00335"/>
    </source>
</evidence>
<organism evidence="6 7">
    <name type="scientific">Solicola gregarius</name>
    <dbReference type="NCBI Taxonomy" id="2908642"/>
    <lineage>
        <taxon>Bacteria</taxon>
        <taxon>Bacillati</taxon>
        <taxon>Actinomycetota</taxon>
        <taxon>Actinomycetes</taxon>
        <taxon>Propionibacteriales</taxon>
        <taxon>Nocardioidaceae</taxon>
        <taxon>Solicola</taxon>
    </lineage>
</organism>
<dbReference type="Gene3D" id="1.10.10.60">
    <property type="entry name" value="Homeodomain-like"/>
    <property type="match status" value="1"/>
</dbReference>